<dbReference type="Proteomes" id="UP000292052">
    <property type="component" value="Unassembled WGS sequence"/>
</dbReference>
<accession>A0A482VBA7</accession>
<comment type="caution">
    <text evidence="1">The sequence shown here is derived from an EMBL/GenBank/DDBJ whole genome shotgun (WGS) entry which is preliminary data.</text>
</comment>
<dbReference type="EMBL" id="QDEB01118574">
    <property type="protein sequence ID" value="RZB40468.1"/>
    <property type="molecule type" value="Genomic_DNA"/>
</dbReference>
<evidence type="ECO:0000313" key="1">
    <source>
        <dbReference type="EMBL" id="RZB40468.1"/>
    </source>
</evidence>
<organism evidence="1 2">
    <name type="scientific">Asbolus verrucosus</name>
    <name type="common">Desert ironclad beetle</name>
    <dbReference type="NCBI Taxonomy" id="1661398"/>
    <lineage>
        <taxon>Eukaryota</taxon>
        <taxon>Metazoa</taxon>
        <taxon>Ecdysozoa</taxon>
        <taxon>Arthropoda</taxon>
        <taxon>Hexapoda</taxon>
        <taxon>Insecta</taxon>
        <taxon>Pterygota</taxon>
        <taxon>Neoptera</taxon>
        <taxon>Endopterygota</taxon>
        <taxon>Coleoptera</taxon>
        <taxon>Polyphaga</taxon>
        <taxon>Cucujiformia</taxon>
        <taxon>Tenebrionidae</taxon>
        <taxon>Pimeliinae</taxon>
        <taxon>Asbolus</taxon>
    </lineage>
</organism>
<gene>
    <name evidence="1" type="ORF">BDFB_010025</name>
</gene>
<protein>
    <submittedName>
        <fullName evidence="1">Uncharacterized protein</fullName>
    </submittedName>
</protein>
<keyword evidence="2" id="KW-1185">Reference proteome</keyword>
<dbReference type="AlphaFoldDB" id="A0A482VBA7"/>
<name>A0A482VBA7_ASBVE</name>
<sequence length="16" mass="1905">MKIRILTLAILLVIYM</sequence>
<proteinExistence type="predicted"/>
<evidence type="ECO:0000313" key="2">
    <source>
        <dbReference type="Proteomes" id="UP000292052"/>
    </source>
</evidence>
<reference evidence="1 2" key="1">
    <citation type="submission" date="2017-03" db="EMBL/GenBank/DDBJ databases">
        <title>Genome of the blue death feigning beetle - Asbolus verrucosus.</title>
        <authorList>
            <person name="Rider S.D."/>
        </authorList>
    </citation>
    <scope>NUCLEOTIDE SEQUENCE [LARGE SCALE GENOMIC DNA]</scope>
    <source>
        <strain evidence="1">Butters</strain>
        <tissue evidence="1">Head and leg muscle</tissue>
    </source>
</reference>